<dbReference type="GO" id="GO:0005975">
    <property type="term" value="P:carbohydrate metabolic process"/>
    <property type="evidence" value="ECO:0007669"/>
    <property type="project" value="InterPro"/>
</dbReference>
<dbReference type="GO" id="GO:0030246">
    <property type="term" value="F:carbohydrate binding"/>
    <property type="evidence" value="ECO:0007669"/>
    <property type="project" value="InterPro"/>
</dbReference>
<reference evidence="14 15" key="1">
    <citation type="journal article" date="2018" name="Proc. Natl. Acad. Sci. U.S.A.">
        <title>Draft genome sequence of Camellia sinensis var. sinensis provides insights into the evolution of the tea genome and tea quality.</title>
        <authorList>
            <person name="Wei C."/>
            <person name="Yang H."/>
            <person name="Wang S."/>
            <person name="Zhao J."/>
            <person name="Liu C."/>
            <person name="Gao L."/>
            <person name="Xia E."/>
            <person name="Lu Y."/>
            <person name="Tai Y."/>
            <person name="She G."/>
            <person name="Sun J."/>
            <person name="Cao H."/>
            <person name="Tong W."/>
            <person name="Gao Q."/>
            <person name="Li Y."/>
            <person name="Deng W."/>
            <person name="Jiang X."/>
            <person name="Wang W."/>
            <person name="Chen Q."/>
            <person name="Zhang S."/>
            <person name="Li H."/>
            <person name="Wu J."/>
            <person name="Wang P."/>
            <person name="Li P."/>
            <person name="Shi C."/>
            <person name="Zheng F."/>
            <person name="Jian J."/>
            <person name="Huang B."/>
            <person name="Shan D."/>
            <person name="Shi M."/>
            <person name="Fang C."/>
            <person name="Yue Y."/>
            <person name="Li F."/>
            <person name="Li D."/>
            <person name="Wei S."/>
            <person name="Han B."/>
            <person name="Jiang C."/>
            <person name="Yin Y."/>
            <person name="Xia T."/>
            <person name="Zhang Z."/>
            <person name="Bennetzen J.L."/>
            <person name="Zhao S."/>
            <person name="Wan X."/>
        </authorList>
    </citation>
    <scope>NUCLEOTIDE SEQUENCE [LARGE SCALE GENOMIC DNA]</scope>
    <source>
        <strain evidence="15">cv. Shuchazao</strain>
        <tissue evidence="14">Leaf</tissue>
    </source>
</reference>
<dbReference type="InterPro" id="IPR030459">
    <property type="entry name" value="Glyco_hydro_31_CS"/>
</dbReference>
<proteinExistence type="inferred from homology"/>
<keyword evidence="7 9" id="KW-0326">Glycosidase</keyword>
<keyword evidence="4" id="KW-0732">Signal</keyword>
<dbReference type="PROSITE" id="PS00707">
    <property type="entry name" value="GLYCOSYL_HYDROL_F31_2"/>
    <property type="match status" value="1"/>
</dbReference>
<evidence type="ECO:0000313" key="15">
    <source>
        <dbReference type="Proteomes" id="UP000306102"/>
    </source>
</evidence>
<evidence type="ECO:0000256" key="10">
    <source>
        <dbReference type="SAM" id="Phobius"/>
    </source>
</evidence>
<comment type="caution">
    <text evidence="14">The sequence shown here is derived from an EMBL/GenBank/DDBJ whole genome shotgun (WGS) entry which is preliminary data.</text>
</comment>
<dbReference type="CDD" id="cd06602">
    <property type="entry name" value="GH31_MGAM_SI_GAA"/>
    <property type="match status" value="1"/>
</dbReference>
<dbReference type="CDD" id="cd14752">
    <property type="entry name" value="GH31_N"/>
    <property type="match status" value="1"/>
</dbReference>
<dbReference type="EC" id="3.2.1.20" evidence="3"/>
<keyword evidence="15" id="KW-1185">Reference proteome</keyword>
<feature type="domain" description="Glycoside hydrolase family 31 TIM barrel" evidence="11">
    <location>
        <begin position="327"/>
        <end position="675"/>
    </location>
</feature>
<accession>A0A4S4EKA4</accession>
<dbReference type="PANTHER" id="PTHR22762">
    <property type="entry name" value="ALPHA-GLUCOSIDASE"/>
    <property type="match status" value="1"/>
</dbReference>
<dbReference type="Gene3D" id="2.60.40.1760">
    <property type="entry name" value="glycosyl hydrolase (family 31)"/>
    <property type="match status" value="1"/>
</dbReference>
<keyword evidence="5 9" id="KW-0378">Hydrolase</keyword>
<dbReference type="STRING" id="542762.A0A4S4EKA4"/>
<protein>
    <recommendedName>
        <fullName evidence="3">alpha-glucosidase</fullName>
        <ecNumber evidence="3">3.2.1.20</ecNumber>
    </recommendedName>
    <alternativeName>
        <fullName evidence="8">Maltase</fullName>
    </alternativeName>
</protein>
<dbReference type="EMBL" id="SDRB02003738">
    <property type="protein sequence ID" value="THG17009.1"/>
    <property type="molecule type" value="Genomic_DNA"/>
</dbReference>
<dbReference type="Gene3D" id="2.60.40.1180">
    <property type="entry name" value="Golgi alpha-mannosidase II"/>
    <property type="match status" value="2"/>
</dbReference>
<dbReference type="InterPro" id="IPR011013">
    <property type="entry name" value="Gal_mutarotase_sf_dom"/>
</dbReference>
<feature type="domain" description="Glycoside hydrolase family 31 N-terminal" evidence="12">
    <location>
        <begin position="114"/>
        <end position="283"/>
    </location>
</feature>
<evidence type="ECO:0000256" key="9">
    <source>
        <dbReference type="RuleBase" id="RU361185"/>
    </source>
</evidence>
<dbReference type="InterPro" id="IPR017853">
    <property type="entry name" value="GH"/>
</dbReference>
<evidence type="ECO:0000256" key="3">
    <source>
        <dbReference type="ARBA" id="ARBA00012741"/>
    </source>
</evidence>
<dbReference type="SUPFAM" id="SSF51011">
    <property type="entry name" value="Glycosyl hydrolase domain"/>
    <property type="match status" value="1"/>
</dbReference>
<keyword evidence="10" id="KW-1133">Transmembrane helix</keyword>
<dbReference type="InterPro" id="IPR030458">
    <property type="entry name" value="Glyco_hydro_31_AS"/>
</dbReference>
<keyword evidence="6" id="KW-0325">Glycoprotein</keyword>
<dbReference type="InterPro" id="IPR048395">
    <property type="entry name" value="Glyco_hydro_31_C"/>
</dbReference>
<evidence type="ECO:0000256" key="2">
    <source>
        <dbReference type="ARBA" id="ARBA00007806"/>
    </source>
</evidence>
<evidence type="ECO:0000259" key="12">
    <source>
        <dbReference type="Pfam" id="PF13802"/>
    </source>
</evidence>
<evidence type="ECO:0000256" key="8">
    <source>
        <dbReference type="ARBA" id="ARBA00041343"/>
    </source>
</evidence>
<evidence type="ECO:0000256" key="1">
    <source>
        <dbReference type="ARBA" id="ARBA00001657"/>
    </source>
</evidence>
<dbReference type="PROSITE" id="PS00129">
    <property type="entry name" value="GLYCOSYL_HYDROL_F31_1"/>
    <property type="match status" value="1"/>
</dbReference>
<evidence type="ECO:0000256" key="6">
    <source>
        <dbReference type="ARBA" id="ARBA00023180"/>
    </source>
</evidence>
<dbReference type="Gene3D" id="3.20.20.80">
    <property type="entry name" value="Glycosidases"/>
    <property type="match status" value="1"/>
</dbReference>
<sequence>MKRSLPIPSLLHYYQVVSHIIFFSVFVVSLFVAVLSHEEEQERSQVEVEGYGYTIRSVGTESSSGNSLTAHLQLIHNSSVFGPDVQNLNLIASYESSDRLRIRITDADHQRWEVPQQFLPRRQSLPLLQQLQQGATLQPPRTIETTERHFLLSDPTSDLTFTLHNTTPFGFTVSRLSSGDILFDTSPDASDSGTFLIFKDQYLQLSSSLPPHRSSLYGLGEHTKNSFKLTHNQTLTLWNADIGSANLDLNLYGSHPFYMDVRSPDDDDDEAGTTHGVLLLNSNGMDIVYTGDRITYKVIGGILDLYFFAGPTPTMVVEQYTQLIGRPAPMPYWSFGFHQCRWGYQNVSDVEGVVNGYAKAGIPLEVMWTDIDYMDGYKDFTLDPVYFPVHQMKKFVDTLHYNGQKYVLILDPGISVNYTYGTYIRGMQADIFIKRDGVPYLGVVWPGPVYYPDFLNPTGAIFWGDEINRFRNILPFDGIWLDMNEISNFNSSSPIPFSTLDNPPYKINNSGGQRPINERTVPATSLHFANITAYDAHNLYGFLESIATNQALVKVTQKRPFILARSTFVGSGKYTAHWTGDNAATWEDLAYSIPSILNFGLFGIPMVGADICGFSGDTTEELCQRWIQLGAFYPFARDHSAKDTNRQELYLWDSVAATAKNVLGLRYRLLPYFYMLMYEAHTKGTPIARPLFFSFPQDIATYEINSQFLIGKGVMVSPALKPGTVSVDAYFPAGNWFDLFNYSHSVSIKRGKHVTLDTPSDYVNVHVREGNILAMQGEAMTTEAARRTPFELLVVVSSSENSTGEVFLDDGEEVEMGKEGGRWTLVSLYGRVVGNKVIVGTVVVNREFATSQKWIIEKMTFVGLKNFKMLKGYELITNLGAKLFGNFSTSFKDNGRFVTIEMSGLSLLIGEEFKLELNLG</sequence>
<dbReference type="FunFam" id="3.20.20.80:FF:000016">
    <property type="entry name" value="Maltase-glucoamylase, intestinal"/>
    <property type="match status" value="1"/>
</dbReference>
<keyword evidence="10" id="KW-0472">Membrane</keyword>
<dbReference type="Pfam" id="PF21365">
    <property type="entry name" value="Glyco_hydro_31_3rd"/>
    <property type="match status" value="1"/>
</dbReference>
<dbReference type="InterPro" id="IPR000322">
    <property type="entry name" value="Glyco_hydro_31_TIM"/>
</dbReference>
<evidence type="ECO:0000259" key="13">
    <source>
        <dbReference type="Pfam" id="PF21365"/>
    </source>
</evidence>
<dbReference type="Pfam" id="PF13802">
    <property type="entry name" value="Gal_mutarotas_2"/>
    <property type="match status" value="1"/>
</dbReference>
<evidence type="ECO:0000256" key="7">
    <source>
        <dbReference type="ARBA" id="ARBA00023295"/>
    </source>
</evidence>
<dbReference type="InterPro" id="IPR025887">
    <property type="entry name" value="Glyco_hydro_31_N_dom"/>
</dbReference>
<evidence type="ECO:0000259" key="11">
    <source>
        <dbReference type="Pfam" id="PF01055"/>
    </source>
</evidence>
<gene>
    <name evidence="14" type="ORF">TEA_026054</name>
</gene>
<evidence type="ECO:0000256" key="4">
    <source>
        <dbReference type="ARBA" id="ARBA00022729"/>
    </source>
</evidence>
<dbReference type="Proteomes" id="UP000306102">
    <property type="component" value="Unassembled WGS sequence"/>
</dbReference>
<dbReference type="AlphaFoldDB" id="A0A4S4EKA4"/>
<dbReference type="GO" id="GO:0090599">
    <property type="term" value="F:alpha-glucosidase activity"/>
    <property type="evidence" value="ECO:0007669"/>
    <property type="project" value="UniProtKB-ARBA"/>
</dbReference>
<keyword evidence="10" id="KW-0812">Transmembrane</keyword>
<dbReference type="SUPFAM" id="SSF74650">
    <property type="entry name" value="Galactose mutarotase-like"/>
    <property type="match status" value="1"/>
</dbReference>
<dbReference type="FunFam" id="2.60.40.1180:FF:000044">
    <property type="entry name" value="Alpha-glucosidase 1"/>
    <property type="match status" value="1"/>
</dbReference>
<dbReference type="InterPro" id="IPR013780">
    <property type="entry name" value="Glyco_hydro_b"/>
</dbReference>
<feature type="transmembrane region" description="Helical" evidence="10">
    <location>
        <begin position="12"/>
        <end position="35"/>
    </location>
</feature>
<dbReference type="PANTHER" id="PTHR22762:SF133">
    <property type="entry name" value="P-TYPE DOMAIN-CONTAINING PROTEIN"/>
    <property type="match status" value="1"/>
</dbReference>
<dbReference type="SUPFAM" id="SSF51445">
    <property type="entry name" value="(Trans)glycosidases"/>
    <property type="match status" value="1"/>
</dbReference>
<comment type="similarity">
    <text evidence="2 9">Belongs to the glycosyl hydrolase 31 family.</text>
</comment>
<evidence type="ECO:0000256" key="5">
    <source>
        <dbReference type="ARBA" id="ARBA00022801"/>
    </source>
</evidence>
<organism evidence="14 15">
    <name type="scientific">Camellia sinensis var. sinensis</name>
    <name type="common">China tea</name>
    <dbReference type="NCBI Taxonomy" id="542762"/>
    <lineage>
        <taxon>Eukaryota</taxon>
        <taxon>Viridiplantae</taxon>
        <taxon>Streptophyta</taxon>
        <taxon>Embryophyta</taxon>
        <taxon>Tracheophyta</taxon>
        <taxon>Spermatophyta</taxon>
        <taxon>Magnoliopsida</taxon>
        <taxon>eudicotyledons</taxon>
        <taxon>Gunneridae</taxon>
        <taxon>Pentapetalae</taxon>
        <taxon>asterids</taxon>
        <taxon>Ericales</taxon>
        <taxon>Theaceae</taxon>
        <taxon>Camellia</taxon>
    </lineage>
</organism>
<name>A0A4S4EKA4_CAMSN</name>
<feature type="domain" description="Glycosyl hydrolase family 31 C-terminal" evidence="13">
    <location>
        <begin position="684"/>
        <end position="773"/>
    </location>
</feature>
<comment type="catalytic activity">
    <reaction evidence="1">
        <text>Hydrolysis of terminal, non-reducing (1-&gt;4)-linked alpha-D-glucose residues with release of alpha-D-glucose.</text>
        <dbReference type="EC" id="3.2.1.20"/>
    </reaction>
</comment>
<dbReference type="Pfam" id="PF01055">
    <property type="entry name" value="Glyco_hydro_31_2nd"/>
    <property type="match status" value="1"/>
</dbReference>
<evidence type="ECO:0000313" key="14">
    <source>
        <dbReference type="EMBL" id="THG17009.1"/>
    </source>
</evidence>